<evidence type="ECO:0000313" key="6">
    <source>
        <dbReference type="Proteomes" id="UP001163550"/>
    </source>
</evidence>
<keyword evidence="1" id="KW-0805">Transcription regulation</keyword>
<dbReference type="PRINTS" id="PR00038">
    <property type="entry name" value="HTHLUXR"/>
</dbReference>
<dbReference type="Gene3D" id="1.10.10.10">
    <property type="entry name" value="Winged helix-like DNA-binding domain superfamily/Winged helix DNA-binding domain"/>
    <property type="match status" value="1"/>
</dbReference>
<evidence type="ECO:0000259" key="4">
    <source>
        <dbReference type="PROSITE" id="PS50043"/>
    </source>
</evidence>
<dbReference type="Proteomes" id="UP001163550">
    <property type="component" value="Chromosome"/>
</dbReference>
<dbReference type="InterPro" id="IPR016032">
    <property type="entry name" value="Sig_transdc_resp-reg_C-effctor"/>
</dbReference>
<dbReference type="Pfam" id="PF00196">
    <property type="entry name" value="GerE"/>
    <property type="match status" value="1"/>
</dbReference>
<proteinExistence type="predicted"/>
<keyword evidence="6" id="KW-1185">Reference proteome</keyword>
<gene>
    <name evidence="5" type="ORF">LNN31_06020</name>
</gene>
<evidence type="ECO:0000256" key="1">
    <source>
        <dbReference type="ARBA" id="ARBA00023015"/>
    </source>
</evidence>
<dbReference type="InterPro" id="IPR000792">
    <property type="entry name" value="Tscrpt_reg_LuxR_C"/>
</dbReference>
<dbReference type="InterPro" id="IPR036388">
    <property type="entry name" value="WH-like_DNA-bd_sf"/>
</dbReference>
<reference evidence="5" key="1">
    <citation type="submission" date="2021-11" db="EMBL/GenBank/DDBJ databases">
        <title>Isoprene-degrading acetogen.</title>
        <authorList>
            <person name="Yang Y."/>
            <person name="Jin H."/>
            <person name="Yan J."/>
        </authorList>
    </citation>
    <scope>NUCLEOTIDE SEQUENCE</scope>
    <source>
        <strain evidence="5">Berkeley</strain>
    </source>
</reference>
<name>A0ABY6HK98_9FIRM</name>
<dbReference type="CDD" id="cd06170">
    <property type="entry name" value="LuxR_C_like"/>
    <property type="match status" value="1"/>
</dbReference>
<dbReference type="PROSITE" id="PS50043">
    <property type="entry name" value="HTH_LUXR_2"/>
    <property type="match status" value="1"/>
</dbReference>
<dbReference type="EMBL" id="CP087994">
    <property type="protein sequence ID" value="UYO63973.1"/>
    <property type="molecule type" value="Genomic_DNA"/>
</dbReference>
<protein>
    <submittedName>
        <fullName evidence="5">LuxR C-terminal-related transcriptional regulator</fullName>
    </submittedName>
</protein>
<dbReference type="RefSeq" id="WP_263993063.1">
    <property type="nucleotide sequence ID" value="NZ_CP087994.1"/>
</dbReference>
<keyword evidence="2" id="KW-0238">DNA-binding</keyword>
<dbReference type="PANTHER" id="PTHR44688">
    <property type="entry name" value="DNA-BINDING TRANSCRIPTIONAL ACTIVATOR DEVR_DOSR"/>
    <property type="match status" value="1"/>
</dbReference>
<dbReference type="SMART" id="SM00421">
    <property type="entry name" value="HTH_LUXR"/>
    <property type="match status" value="1"/>
</dbReference>
<accession>A0ABY6HK98</accession>
<evidence type="ECO:0000256" key="2">
    <source>
        <dbReference type="ARBA" id="ARBA00023125"/>
    </source>
</evidence>
<dbReference type="PROSITE" id="PS00622">
    <property type="entry name" value="HTH_LUXR_1"/>
    <property type="match status" value="1"/>
</dbReference>
<evidence type="ECO:0000256" key="3">
    <source>
        <dbReference type="ARBA" id="ARBA00023163"/>
    </source>
</evidence>
<sequence>MFSASSLSNQSQKTPHVLFEKLLNFDDCLSIFSGLMETVYDYVSIYNKNMTLLDCSKSCLDLLRNEKKDMHFVAGKHFNVLVPDFKKRNLYKEFRLANDRNGYFELDSFPLHNPSIYSDTTYVHFRLIYRDPYIISCATDMTVNIQYDVLKRKYLNLLAKNEQLESFLSSTTKNEMPSTNTFHAHLDDNKIKLPKLLDKQKDFTEREIEIAMLIIEGLTTREIADVLYLSTKTIDFHRINIRKKLGITNSKKSLSSHLLSL</sequence>
<keyword evidence="3" id="KW-0804">Transcription</keyword>
<feature type="domain" description="HTH luxR-type" evidence="4">
    <location>
        <begin position="196"/>
        <end position="261"/>
    </location>
</feature>
<dbReference type="PANTHER" id="PTHR44688:SF16">
    <property type="entry name" value="DNA-BINDING TRANSCRIPTIONAL ACTIVATOR DEVR_DOSR"/>
    <property type="match status" value="1"/>
</dbReference>
<evidence type="ECO:0000313" key="5">
    <source>
        <dbReference type="EMBL" id="UYO63973.1"/>
    </source>
</evidence>
<organism evidence="5 6">
    <name type="scientific">Acetobacterium wieringae</name>
    <dbReference type="NCBI Taxonomy" id="52694"/>
    <lineage>
        <taxon>Bacteria</taxon>
        <taxon>Bacillati</taxon>
        <taxon>Bacillota</taxon>
        <taxon>Clostridia</taxon>
        <taxon>Eubacteriales</taxon>
        <taxon>Eubacteriaceae</taxon>
        <taxon>Acetobacterium</taxon>
    </lineage>
</organism>
<dbReference type="SUPFAM" id="SSF46894">
    <property type="entry name" value="C-terminal effector domain of the bipartite response regulators"/>
    <property type="match status" value="1"/>
</dbReference>